<reference evidence="2" key="1">
    <citation type="journal article" date="2019" name="Int. J. Syst. Evol. Microbiol.">
        <title>The Global Catalogue of Microorganisms (GCM) 10K type strain sequencing project: providing services to taxonomists for standard genome sequencing and annotation.</title>
        <authorList>
            <consortium name="The Broad Institute Genomics Platform"/>
            <consortium name="The Broad Institute Genome Sequencing Center for Infectious Disease"/>
            <person name="Wu L."/>
            <person name="Ma J."/>
        </authorList>
    </citation>
    <scope>NUCLEOTIDE SEQUENCE [LARGE SCALE GENOMIC DNA]</scope>
    <source>
        <strain evidence="2">JCM 13581</strain>
    </source>
</reference>
<evidence type="ECO:0000313" key="2">
    <source>
        <dbReference type="Proteomes" id="UP001501303"/>
    </source>
</evidence>
<dbReference type="InterPro" id="IPR024486">
    <property type="entry name" value="DUF2617"/>
</dbReference>
<comment type="caution">
    <text evidence="1">The sequence shown here is derived from an EMBL/GenBank/DDBJ whole genome shotgun (WGS) entry which is preliminary data.</text>
</comment>
<dbReference type="Proteomes" id="UP001501303">
    <property type="component" value="Unassembled WGS sequence"/>
</dbReference>
<name>A0ABP5ALN5_9ACTN</name>
<keyword evidence="2" id="KW-1185">Reference proteome</keyword>
<dbReference type="EMBL" id="BAAAMJ010000029">
    <property type="protein sequence ID" value="GAA1916932.1"/>
    <property type="molecule type" value="Genomic_DNA"/>
</dbReference>
<protein>
    <submittedName>
        <fullName evidence="1">DUF2617 family protein</fullName>
    </submittedName>
</protein>
<dbReference type="Pfam" id="PF10936">
    <property type="entry name" value="DUF2617"/>
    <property type="match status" value="1"/>
</dbReference>
<sequence length="164" mass="17365">MSAVALAVPYLDTGAEQLAFALDLPAQPALAVTEADLGRGRTAELRLLGASHQVFAGPVRETVACLPGCHGPLPATVRSDVQGWGYTFSSEIRQYPPAEFSRRVARLRADLAGRPGALCGVFPGSPDAVTGMCVTAGAAPGWRTWHAYPQEHRIVSTRTCLELP</sequence>
<evidence type="ECO:0000313" key="1">
    <source>
        <dbReference type="EMBL" id="GAA1916932.1"/>
    </source>
</evidence>
<organism evidence="1 2">
    <name type="scientific">Streptomyces sodiiphilus</name>
    <dbReference type="NCBI Taxonomy" id="226217"/>
    <lineage>
        <taxon>Bacteria</taxon>
        <taxon>Bacillati</taxon>
        <taxon>Actinomycetota</taxon>
        <taxon>Actinomycetes</taxon>
        <taxon>Kitasatosporales</taxon>
        <taxon>Streptomycetaceae</taxon>
        <taxon>Streptomyces</taxon>
    </lineage>
</organism>
<dbReference type="RefSeq" id="WP_344262036.1">
    <property type="nucleotide sequence ID" value="NZ_BAAAMJ010000029.1"/>
</dbReference>
<accession>A0ABP5ALN5</accession>
<gene>
    <name evidence="1" type="ORF">GCM10009716_27600</name>
</gene>
<proteinExistence type="predicted"/>